<dbReference type="EMBL" id="JELW01000036">
    <property type="protein sequence ID" value="EXU97524.1"/>
    <property type="molecule type" value="Genomic_DNA"/>
</dbReference>
<dbReference type="PANTHER" id="PTHR24637:SF421">
    <property type="entry name" value="CUTICLE COLLAGEN DPY-2"/>
    <property type="match status" value="1"/>
</dbReference>
<accession>A0A014N9W0</accession>
<evidence type="ECO:0008006" key="5">
    <source>
        <dbReference type="Google" id="ProtNLM"/>
    </source>
</evidence>
<evidence type="ECO:0000313" key="4">
    <source>
        <dbReference type="Proteomes" id="UP000030151"/>
    </source>
</evidence>
<feature type="signal peptide" evidence="2">
    <location>
        <begin position="1"/>
        <end position="18"/>
    </location>
</feature>
<protein>
    <recommendedName>
        <fullName evidence="5">Collagen triple helix repeat protein</fullName>
    </recommendedName>
</protein>
<evidence type="ECO:0000313" key="3">
    <source>
        <dbReference type="EMBL" id="EXU97524.1"/>
    </source>
</evidence>
<dbReference type="OrthoDB" id="10580691at2759"/>
<gene>
    <name evidence="3" type="ORF">X797_009433</name>
</gene>
<feature type="region of interest" description="Disordered" evidence="1">
    <location>
        <begin position="42"/>
        <end position="193"/>
    </location>
</feature>
<evidence type="ECO:0000256" key="1">
    <source>
        <dbReference type="SAM" id="MobiDB-lite"/>
    </source>
</evidence>
<dbReference type="Proteomes" id="UP000030151">
    <property type="component" value="Unassembled WGS sequence"/>
</dbReference>
<evidence type="ECO:0000256" key="2">
    <source>
        <dbReference type="SAM" id="SignalP"/>
    </source>
</evidence>
<keyword evidence="2" id="KW-0732">Signal</keyword>
<reference evidence="3 4" key="1">
    <citation type="submission" date="2014-02" db="EMBL/GenBank/DDBJ databases">
        <title>The genome sequence of the entomopathogenic fungus Metarhizium robertsii ARSEF 2575.</title>
        <authorList>
            <person name="Giuliano Garisto Donzelli B."/>
            <person name="Roe B.A."/>
            <person name="Macmil S.L."/>
            <person name="Krasnoff S.B."/>
            <person name="Gibson D.M."/>
        </authorList>
    </citation>
    <scope>NUCLEOTIDE SEQUENCE [LARGE SCALE GENOMIC DNA]</scope>
    <source>
        <strain evidence="3 4">ARSEF 2575</strain>
    </source>
</reference>
<name>A0A014N9W0_9HYPO</name>
<dbReference type="PANTHER" id="PTHR24637">
    <property type="entry name" value="COLLAGEN"/>
    <property type="match status" value="1"/>
</dbReference>
<comment type="caution">
    <text evidence="3">The sequence shown here is derived from an EMBL/GenBank/DDBJ whole genome shotgun (WGS) entry which is preliminary data.</text>
</comment>
<feature type="compositionally biased region" description="Low complexity" evidence="1">
    <location>
        <begin position="101"/>
        <end position="127"/>
    </location>
</feature>
<feature type="compositionally biased region" description="Low complexity" evidence="1">
    <location>
        <begin position="178"/>
        <end position="193"/>
    </location>
</feature>
<sequence>MKVSPILATGALVVSAIAQGGSHVSGHYVEAPRCNGPDCDAAMAKRADGQPGAPGSAGGDGTPGAPGSAGGSGTPGAPGSAGGSGTPGAPGASGGQGGAANTGTATSAATSTSVTPKAGANGANGSPGNTGGAGAAATKASTAASTTSASATAKPGANGANGANGSSGSKGANGGAGSATKSGTSASARSTSQTSGADIKTISVAAIALAGFAALMACRMLGCRFPLFHVSVTLTAHVLELALASDEIVDVLHVCYTKWQIYERGSGCKKGHSPARRTYF</sequence>
<organism evidence="3 4">
    <name type="scientific">Metarhizium robertsii</name>
    <dbReference type="NCBI Taxonomy" id="568076"/>
    <lineage>
        <taxon>Eukaryota</taxon>
        <taxon>Fungi</taxon>
        <taxon>Dikarya</taxon>
        <taxon>Ascomycota</taxon>
        <taxon>Pezizomycotina</taxon>
        <taxon>Sordariomycetes</taxon>
        <taxon>Hypocreomycetidae</taxon>
        <taxon>Hypocreales</taxon>
        <taxon>Clavicipitaceae</taxon>
        <taxon>Metarhizium</taxon>
    </lineage>
</organism>
<feature type="chain" id="PRO_5001474332" description="Collagen triple helix repeat protein" evidence="2">
    <location>
        <begin position="19"/>
        <end position="280"/>
    </location>
</feature>
<dbReference type="HOGENOM" id="CLU_086737_0_0_1"/>
<feature type="compositionally biased region" description="Low complexity" evidence="1">
    <location>
        <begin position="135"/>
        <end position="170"/>
    </location>
</feature>
<proteinExistence type="predicted"/>
<feature type="compositionally biased region" description="Gly residues" evidence="1">
    <location>
        <begin position="55"/>
        <end position="100"/>
    </location>
</feature>
<dbReference type="AlphaFoldDB" id="A0A014N9W0"/>